<keyword evidence="3" id="KW-1185">Reference proteome</keyword>
<dbReference type="RefSeq" id="WP_125005759.1">
    <property type="nucleotide sequence ID" value="NZ_RQXT01000058.1"/>
</dbReference>
<proteinExistence type="predicted"/>
<dbReference type="AlphaFoldDB" id="A0A3P3F0J0"/>
<dbReference type="EMBL" id="RQXT01000058">
    <property type="protein sequence ID" value="RRH92163.1"/>
    <property type="molecule type" value="Genomic_DNA"/>
</dbReference>
<dbReference type="InterPro" id="IPR017946">
    <property type="entry name" value="PLC-like_Pdiesterase_TIM-brl"/>
</dbReference>
<evidence type="ECO:0000313" key="3">
    <source>
        <dbReference type="Proteomes" id="UP000273786"/>
    </source>
</evidence>
<comment type="caution">
    <text evidence="2">The sequence shown here is derived from an EMBL/GenBank/DDBJ whole genome shotgun (WGS) entry which is preliminary data.</text>
</comment>
<dbReference type="Gene3D" id="3.20.20.190">
    <property type="entry name" value="Phosphatidylinositol (PI) phosphodiesterase"/>
    <property type="match status" value="1"/>
</dbReference>
<dbReference type="Proteomes" id="UP000273786">
    <property type="component" value="Unassembled WGS sequence"/>
</dbReference>
<reference evidence="2 3" key="1">
    <citation type="submission" date="2018-11" db="EMBL/GenBank/DDBJ databases">
        <title>the genome of Mesorhizobium tamadayense DSM 28320.</title>
        <authorList>
            <person name="Gao J."/>
        </authorList>
    </citation>
    <scope>NUCLEOTIDE SEQUENCE [LARGE SCALE GENOMIC DNA]</scope>
    <source>
        <strain evidence="2 3">DSM 28320</strain>
    </source>
</reference>
<dbReference type="SUPFAM" id="SSF51695">
    <property type="entry name" value="PLC-like phosphodiesterases"/>
    <property type="match status" value="1"/>
</dbReference>
<evidence type="ECO:0008006" key="4">
    <source>
        <dbReference type="Google" id="ProtNLM"/>
    </source>
</evidence>
<accession>A0A3P3F0J0</accession>
<dbReference type="GO" id="GO:0006629">
    <property type="term" value="P:lipid metabolic process"/>
    <property type="evidence" value="ECO:0007669"/>
    <property type="project" value="InterPro"/>
</dbReference>
<feature type="compositionally biased region" description="Basic and acidic residues" evidence="1">
    <location>
        <begin position="131"/>
        <end position="146"/>
    </location>
</feature>
<dbReference type="GO" id="GO:0008081">
    <property type="term" value="F:phosphoric diester hydrolase activity"/>
    <property type="evidence" value="ECO:0007669"/>
    <property type="project" value="InterPro"/>
</dbReference>
<evidence type="ECO:0000256" key="1">
    <source>
        <dbReference type="SAM" id="MobiDB-lite"/>
    </source>
</evidence>
<sequence length="146" mass="15668">MATQIFSTSVPNYGTALAQLSRSASRGFVVLALGFVMNIAQAGEFNSDKIGDVLRDPRGDHTLCAHRGLCGNAVGNNSENPSVRDIPENSGAAIQAATYTEIDVRSTQRGDLIMLYDTNLGRTTNVGTKNGKRDCDPSETRQLFES</sequence>
<name>A0A3P3F0J0_9HYPH</name>
<gene>
    <name evidence="2" type="ORF">EH240_31135</name>
</gene>
<protein>
    <recommendedName>
        <fullName evidence="4">GP-PDE domain-containing protein</fullName>
    </recommendedName>
</protein>
<evidence type="ECO:0000313" key="2">
    <source>
        <dbReference type="EMBL" id="RRH92163.1"/>
    </source>
</evidence>
<organism evidence="2 3">
    <name type="scientific">Mesorhizobium tamadayense</name>
    <dbReference type="NCBI Taxonomy" id="425306"/>
    <lineage>
        <taxon>Bacteria</taxon>
        <taxon>Pseudomonadati</taxon>
        <taxon>Pseudomonadota</taxon>
        <taxon>Alphaproteobacteria</taxon>
        <taxon>Hyphomicrobiales</taxon>
        <taxon>Phyllobacteriaceae</taxon>
        <taxon>Mesorhizobium</taxon>
    </lineage>
</organism>
<feature type="region of interest" description="Disordered" evidence="1">
    <location>
        <begin position="126"/>
        <end position="146"/>
    </location>
</feature>
<dbReference type="OrthoDB" id="9809317at2"/>